<evidence type="ECO:0000256" key="1">
    <source>
        <dbReference type="ARBA" id="ARBA00022679"/>
    </source>
</evidence>
<evidence type="ECO:0000313" key="4">
    <source>
        <dbReference type="Proteomes" id="UP000509126"/>
    </source>
</evidence>
<reference evidence="3 4" key="1">
    <citation type="submission" date="2019-11" db="EMBL/GenBank/DDBJ databases">
        <title>FDA dAtabase for Regulatory Grade micrObial Sequences (FDA-ARGOS): Supporting development and validation of Infectious Disease Dx tests.</title>
        <authorList>
            <person name="Patel R."/>
            <person name="Rucinski S."/>
            <person name="Tallon L."/>
            <person name="Sadzewicz L."/>
            <person name="Vavikolanu K."/>
            <person name="Mehta A."/>
            <person name="Aluvathingal J."/>
            <person name="Nadendla S."/>
            <person name="Nandy P."/>
            <person name="Geyer C."/>
            <person name="Yan Y."/>
            <person name="Sichtig H."/>
        </authorList>
    </citation>
    <scope>NUCLEOTIDE SEQUENCE [LARGE SCALE GENOMIC DNA]</scope>
    <source>
        <strain evidence="3 4">FDAARGOS_557</strain>
    </source>
</reference>
<dbReference type="Gene3D" id="3.40.630.30">
    <property type="match status" value="1"/>
</dbReference>
<organism evidence="3 4">
    <name type="scientific">Acinetobacter lwoffii</name>
    <dbReference type="NCBI Taxonomy" id="28090"/>
    <lineage>
        <taxon>Bacteria</taxon>
        <taxon>Pseudomonadati</taxon>
        <taxon>Pseudomonadota</taxon>
        <taxon>Gammaproteobacteria</taxon>
        <taxon>Moraxellales</taxon>
        <taxon>Moraxellaceae</taxon>
        <taxon>Acinetobacter</taxon>
    </lineage>
</organism>
<protein>
    <submittedName>
        <fullName evidence="3">GNAT family N-acetyltransferase</fullName>
    </submittedName>
</protein>
<accession>A0A6N1MLD8</accession>
<dbReference type="PROSITE" id="PS51186">
    <property type="entry name" value="GNAT"/>
    <property type="match status" value="1"/>
</dbReference>
<dbReference type="GO" id="GO:0016747">
    <property type="term" value="F:acyltransferase activity, transferring groups other than amino-acyl groups"/>
    <property type="evidence" value="ECO:0007669"/>
    <property type="project" value="InterPro"/>
</dbReference>
<dbReference type="RefSeq" id="WP_005100103.1">
    <property type="nucleotide sequence ID" value="NZ_CP054803.1"/>
</dbReference>
<dbReference type="Pfam" id="PF13508">
    <property type="entry name" value="Acetyltransf_7"/>
    <property type="match status" value="1"/>
</dbReference>
<gene>
    <name evidence="3" type="ORF">FOB19_08585</name>
</gene>
<dbReference type="InterPro" id="IPR016181">
    <property type="entry name" value="Acyl_CoA_acyltransferase"/>
</dbReference>
<name>A0A6N1MLD8_ACILW</name>
<dbReference type="AlphaFoldDB" id="A0A6N1MLD8"/>
<keyword evidence="1 3" id="KW-0808">Transferase</keyword>
<sequence length="173" mass="19722">MNHYKNIRLASKADIQQLTILINTAYRTRGGWTTEEGMIQGDRIQEQQLYELLNSADFQLFVLEIENKLLGCIGVSLGQQVAEIGSFAVAPAEQNSGYGKQLLDFAESHIFEIFKKNVIQMSLLNVRTELLVYYQRHGYQLTEKIEAYPLGQKLGEPLIPLHLLILEKIIRSI</sequence>
<dbReference type="SUPFAM" id="SSF55729">
    <property type="entry name" value="Acyl-CoA N-acyltransferases (Nat)"/>
    <property type="match status" value="1"/>
</dbReference>
<dbReference type="PANTHER" id="PTHR43877">
    <property type="entry name" value="AMINOALKYLPHOSPHONATE N-ACETYLTRANSFERASE-RELATED-RELATED"/>
    <property type="match status" value="1"/>
</dbReference>
<dbReference type="Proteomes" id="UP000509126">
    <property type="component" value="Chromosome"/>
</dbReference>
<dbReference type="PANTHER" id="PTHR43877:SF2">
    <property type="entry name" value="AMINOALKYLPHOSPHONATE N-ACETYLTRANSFERASE-RELATED"/>
    <property type="match status" value="1"/>
</dbReference>
<dbReference type="InterPro" id="IPR050832">
    <property type="entry name" value="Bact_Acetyltransf"/>
</dbReference>
<dbReference type="InterPro" id="IPR000182">
    <property type="entry name" value="GNAT_dom"/>
</dbReference>
<evidence type="ECO:0000313" key="3">
    <source>
        <dbReference type="EMBL" id="QKU21454.1"/>
    </source>
</evidence>
<keyword evidence="2" id="KW-0012">Acyltransferase</keyword>
<dbReference type="CDD" id="cd04301">
    <property type="entry name" value="NAT_SF"/>
    <property type="match status" value="1"/>
</dbReference>
<dbReference type="EMBL" id="CP054803">
    <property type="protein sequence ID" value="QKU21454.1"/>
    <property type="molecule type" value="Genomic_DNA"/>
</dbReference>
<evidence type="ECO:0000256" key="2">
    <source>
        <dbReference type="ARBA" id="ARBA00023315"/>
    </source>
</evidence>
<proteinExistence type="predicted"/>